<dbReference type="Proteomes" id="UP001054945">
    <property type="component" value="Unassembled WGS sequence"/>
</dbReference>
<keyword evidence="2" id="KW-1185">Reference proteome</keyword>
<evidence type="ECO:0000313" key="1">
    <source>
        <dbReference type="EMBL" id="GIY36587.1"/>
    </source>
</evidence>
<dbReference type="AlphaFoldDB" id="A0AAV4SVX7"/>
<proteinExistence type="predicted"/>
<reference evidence="1 2" key="1">
    <citation type="submission" date="2021-06" db="EMBL/GenBank/DDBJ databases">
        <title>Caerostris extrusa draft genome.</title>
        <authorList>
            <person name="Kono N."/>
            <person name="Arakawa K."/>
        </authorList>
    </citation>
    <scope>NUCLEOTIDE SEQUENCE [LARGE SCALE GENOMIC DNA]</scope>
</reference>
<gene>
    <name evidence="1" type="ORF">CEXT_504271</name>
</gene>
<sequence>MFRPQNIYLKSTGYWKLNSWKNPNCAQVSLPDGLTSIWLLWLNLQLQRSKKGVIYWIGKGIGGASMSIGQLKSESQELSFQGQLSRLSNSRTMTLRKNVPTANISLRLRNKLTAWKSVTYFNCYVSRIKC</sequence>
<name>A0AAV4SVX7_CAEEX</name>
<comment type="caution">
    <text evidence="1">The sequence shown here is derived from an EMBL/GenBank/DDBJ whole genome shotgun (WGS) entry which is preliminary data.</text>
</comment>
<protein>
    <submittedName>
        <fullName evidence="1">Uncharacterized protein</fullName>
    </submittedName>
</protein>
<organism evidence="1 2">
    <name type="scientific">Caerostris extrusa</name>
    <name type="common">Bark spider</name>
    <name type="synonym">Caerostris bankana</name>
    <dbReference type="NCBI Taxonomy" id="172846"/>
    <lineage>
        <taxon>Eukaryota</taxon>
        <taxon>Metazoa</taxon>
        <taxon>Ecdysozoa</taxon>
        <taxon>Arthropoda</taxon>
        <taxon>Chelicerata</taxon>
        <taxon>Arachnida</taxon>
        <taxon>Araneae</taxon>
        <taxon>Araneomorphae</taxon>
        <taxon>Entelegynae</taxon>
        <taxon>Araneoidea</taxon>
        <taxon>Araneidae</taxon>
        <taxon>Caerostris</taxon>
    </lineage>
</organism>
<accession>A0AAV4SVX7</accession>
<evidence type="ECO:0000313" key="2">
    <source>
        <dbReference type="Proteomes" id="UP001054945"/>
    </source>
</evidence>
<dbReference type="EMBL" id="BPLR01010065">
    <property type="protein sequence ID" value="GIY36587.1"/>
    <property type="molecule type" value="Genomic_DNA"/>
</dbReference>